<dbReference type="Pfam" id="PF05176">
    <property type="entry name" value="ATP-synt_10"/>
    <property type="match status" value="1"/>
</dbReference>
<dbReference type="PANTHER" id="PTHR28106">
    <property type="entry name" value="MITOCHONDRIAL ATPASE COMPLEX SUBUNIT ATP10"/>
    <property type="match status" value="1"/>
</dbReference>
<accession>A0A3N4LZW1</accession>
<sequence length="261" mass="29650">MRLLRPLGMDNPPQKGENSGVDTRTPQQKRDDFVNWDKHLEKRKRLSSQFGTSYFKDFNTMTKEHKGKTWIAPSKLFRARKSLYFPNLQGRTLVPPRRAIRDTTDILITPSPGVISVVAVFSSMWGQNQVATFMDDVAVAHVIEENKGKVQRVDVNIEENTLKAMLITLFVPSLRKRIPKDRHDKYFIVRQGVTDEIRSQVGLVNGRVGYVYLVDSQGRIRWAASGVATDEEKEALVKGVRRLVELDLWTKDSSPVASAIA</sequence>
<dbReference type="InParanoid" id="A0A3N4LZW1"/>
<evidence type="ECO:0000313" key="3">
    <source>
        <dbReference type="Proteomes" id="UP000267821"/>
    </source>
</evidence>
<dbReference type="STRING" id="1051890.A0A3N4LZW1"/>
<feature type="region of interest" description="Disordered" evidence="1">
    <location>
        <begin position="1"/>
        <end position="32"/>
    </location>
</feature>
<evidence type="ECO:0000313" key="2">
    <source>
        <dbReference type="EMBL" id="RPB28453.1"/>
    </source>
</evidence>
<dbReference type="Proteomes" id="UP000267821">
    <property type="component" value="Unassembled WGS sequence"/>
</dbReference>
<dbReference type="FunCoup" id="A0A3N4LZW1">
    <property type="interactions" value="141"/>
</dbReference>
<dbReference type="PANTHER" id="PTHR28106:SF1">
    <property type="entry name" value="MITOCHONDRIAL ATPASE COMPLEX SUBUNIT ATP10"/>
    <property type="match status" value="1"/>
</dbReference>
<gene>
    <name evidence="2" type="ORF">L211DRAFT_855408</name>
</gene>
<keyword evidence="3" id="KW-1185">Reference proteome</keyword>
<evidence type="ECO:0000256" key="1">
    <source>
        <dbReference type="SAM" id="MobiDB-lite"/>
    </source>
</evidence>
<organism evidence="2 3">
    <name type="scientific">Terfezia boudieri ATCC MYA-4762</name>
    <dbReference type="NCBI Taxonomy" id="1051890"/>
    <lineage>
        <taxon>Eukaryota</taxon>
        <taxon>Fungi</taxon>
        <taxon>Dikarya</taxon>
        <taxon>Ascomycota</taxon>
        <taxon>Pezizomycotina</taxon>
        <taxon>Pezizomycetes</taxon>
        <taxon>Pezizales</taxon>
        <taxon>Pezizaceae</taxon>
        <taxon>Terfezia</taxon>
    </lineage>
</organism>
<dbReference type="GO" id="GO:0033615">
    <property type="term" value="P:mitochondrial proton-transporting ATP synthase complex assembly"/>
    <property type="evidence" value="ECO:0007669"/>
    <property type="project" value="TreeGrafter"/>
</dbReference>
<protein>
    <submittedName>
        <fullName evidence="2">Uncharacterized protein</fullName>
    </submittedName>
</protein>
<feature type="compositionally biased region" description="Polar residues" evidence="1">
    <location>
        <begin position="16"/>
        <end position="26"/>
    </location>
</feature>
<name>A0A3N4LZW1_9PEZI</name>
<dbReference type="InterPro" id="IPR007849">
    <property type="entry name" value="ATP10"/>
</dbReference>
<dbReference type="AlphaFoldDB" id="A0A3N4LZW1"/>
<reference evidence="2 3" key="1">
    <citation type="journal article" date="2018" name="Nat. Ecol. Evol.">
        <title>Pezizomycetes genomes reveal the molecular basis of ectomycorrhizal truffle lifestyle.</title>
        <authorList>
            <person name="Murat C."/>
            <person name="Payen T."/>
            <person name="Noel B."/>
            <person name="Kuo A."/>
            <person name="Morin E."/>
            <person name="Chen J."/>
            <person name="Kohler A."/>
            <person name="Krizsan K."/>
            <person name="Balestrini R."/>
            <person name="Da Silva C."/>
            <person name="Montanini B."/>
            <person name="Hainaut M."/>
            <person name="Levati E."/>
            <person name="Barry K.W."/>
            <person name="Belfiori B."/>
            <person name="Cichocki N."/>
            <person name="Clum A."/>
            <person name="Dockter R.B."/>
            <person name="Fauchery L."/>
            <person name="Guy J."/>
            <person name="Iotti M."/>
            <person name="Le Tacon F."/>
            <person name="Lindquist E.A."/>
            <person name="Lipzen A."/>
            <person name="Malagnac F."/>
            <person name="Mello A."/>
            <person name="Molinier V."/>
            <person name="Miyauchi S."/>
            <person name="Poulain J."/>
            <person name="Riccioni C."/>
            <person name="Rubini A."/>
            <person name="Sitrit Y."/>
            <person name="Splivallo R."/>
            <person name="Traeger S."/>
            <person name="Wang M."/>
            <person name="Zifcakova L."/>
            <person name="Wipf D."/>
            <person name="Zambonelli A."/>
            <person name="Paolocci F."/>
            <person name="Nowrousian M."/>
            <person name="Ottonello S."/>
            <person name="Baldrian P."/>
            <person name="Spatafora J.W."/>
            <person name="Henrissat B."/>
            <person name="Nagy L.G."/>
            <person name="Aury J.M."/>
            <person name="Wincker P."/>
            <person name="Grigoriev I.V."/>
            <person name="Bonfante P."/>
            <person name="Martin F.M."/>
        </authorList>
    </citation>
    <scope>NUCLEOTIDE SEQUENCE [LARGE SCALE GENOMIC DNA]</scope>
    <source>
        <strain evidence="2 3">ATCC MYA-4762</strain>
    </source>
</reference>
<proteinExistence type="predicted"/>
<dbReference type="OrthoDB" id="17089at2759"/>
<dbReference type="GO" id="GO:0005743">
    <property type="term" value="C:mitochondrial inner membrane"/>
    <property type="evidence" value="ECO:0007669"/>
    <property type="project" value="TreeGrafter"/>
</dbReference>
<dbReference type="EMBL" id="ML121529">
    <property type="protein sequence ID" value="RPB28453.1"/>
    <property type="molecule type" value="Genomic_DNA"/>
</dbReference>